<dbReference type="Proteomes" id="UP000284842">
    <property type="component" value="Unassembled WGS sequence"/>
</dbReference>
<gene>
    <name evidence="1" type="ORF">CVT24_008746</name>
</gene>
<keyword evidence="2" id="KW-1185">Reference proteome</keyword>
<name>A0A409WEJ8_9AGAR</name>
<reference evidence="1 2" key="1">
    <citation type="journal article" date="2018" name="Evol. Lett.">
        <title>Horizontal gene cluster transfer increased hallucinogenic mushroom diversity.</title>
        <authorList>
            <person name="Reynolds H.T."/>
            <person name="Vijayakumar V."/>
            <person name="Gluck-Thaler E."/>
            <person name="Korotkin H.B."/>
            <person name="Matheny P.B."/>
            <person name="Slot J.C."/>
        </authorList>
    </citation>
    <scope>NUCLEOTIDE SEQUENCE [LARGE SCALE GENOMIC DNA]</scope>
    <source>
        <strain evidence="1 2">2629</strain>
    </source>
</reference>
<dbReference type="AlphaFoldDB" id="A0A409WEJ8"/>
<organism evidence="1 2">
    <name type="scientific">Panaeolus cyanescens</name>
    <dbReference type="NCBI Taxonomy" id="181874"/>
    <lineage>
        <taxon>Eukaryota</taxon>
        <taxon>Fungi</taxon>
        <taxon>Dikarya</taxon>
        <taxon>Basidiomycota</taxon>
        <taxon>Agaricomycotina</taxon>
        <taxon>Agaricomycetes</taxon>
        <taxon>Agaricomycetidae</taxon>
        <taxon>Agaricales</taxon>
        <taxon>Agaricineae</taxon>
        <taxon>Galeropsidaceae</taxon>
        <taxon>Panaeolus</taxon>
    </lineage>
</organism>
<protein>
    <submittedName>
        <fullName evidence="1">Uncharacterized protein</fullName>
    </submittedName>
</protein>
<proteinExistence type="predicted"/>
<comment type="caution">
    <text evidence="1">The sequence shown here is derived from an EMBL/GenBank/DDBJ whole genome shotgun (WGS) entry which is preliminary data.</text>
</comment>
<accession>A0A409WEJ8</accession>
<dbReference type="InParanoid" id="A0A409WEJ8"/>
<evidence type="ECO:0000313" key="2">
    <source>
        <dbReference type="Proteomes" id="UP000284842"/>
    </source>
</evidence>
<sequence length="86" mass="9341">MSGPAPGNYRLQNFQTMWTVTTKPAGTEAQPGDVIKTEKGADHTFPEATKLVVSVGTGGQYSFRNLDTKFWIGSGVGSHVFIVYFL</sequence>
<dbReference type="EMBL" id="NHTK01005520">
    <property type="protein sequence ID" value="PPQ76890.1"/>
    <property type="molecule type" value="Genomic_DNA"/>
</dbReference>
<evidence type="ECO:0000313" key="1">
    <source>
        <dbReference type="EMBL" id="PPQ76890.1"/>
    </source>
</evidence>